<dbReference type="PANTHER" id="PTHR33067:SF39">
    <property type="entry name" value="TRANSCRIPTION FACTOR INTERACTOR AND REGULATOR CCHC(ZN) FAMILY"/>
    <property type="match status" value="1"/>
</dbReference>
<name>A0A5B6WI01_9ROSI</name>
<evidence type="ECO:0000313" key="1">
    <source>
        <dbReference type="EMBL" id="KAA3480502.1"/>
    </source>
</evidence>
<evidence type="ECO:0000313" key="2">
    <source>
        <dbReference type="Proteomes" id="UP000325315"/>
    </source>
</evidence>
<comment type="caution">
    <text evidence="1">The sequence shown here is derived from an EMBL/GenBank/DDBJ whole genome shotgun (WGS) entry which is preliminary data.</text>
</comment>
<gene>
    <name evidence="1" type="ORF">EPI10_020925</name>
</gene>
<dbReference type="Gene3D" id="3.10.10.10">
    <property type="entry name" value="HIV Type 1 Reverse Transcriptase, subunit A, domain 1"/>
    <property type="match status" value="1"/>
</dbReference>
<dbReference type="PANTHER" id="PTHR33067">
    <property type="entry name" value="RNA-DIRECTED DNA POLYMERASE-RELATED"/>
    <property type="match status" value="1"/>
</dbReference>
<dbReference type="InterPro" id="IPR021109">
    <property type="entry name" value="Peptidase_aspartic_dom_sf"/>
</dbReference>
<sequence>MKDHGSFTIPCNIGESYYDKALCDLRVSINLTPKFIFKMLGIGEVKLTIVIVQLANRSLAYPEGKMEAVLVRVDKFIFPVDFLVLDFEADKEVQIVMARHFLATGITLIDVKKGELTMRVQDDQNNFVEYPLENTLGFEPLEDEEGNESMALMKANLRDYVQLARFESLKLEAWEYTQPKLSIEEPPKLKLNIILEVGERARIDGQRTLNPIIKEVVQKEVIKWLYAGIIYPISNSSWVGPVVTS</sequence>
<dbReference type="Proteomes" id="UP000325315">
    <property type="component" value="Unassembled WGS sequence"/>
</dbReference>
<reference evidence="2" key="1">
    <citation type="journal article" date="2019" name="Plant Biotechnol. J.">
        <title>Genome sequencing of the Australian wild diploid species Gossypium australe highlights disease resistance and delayed gland morphogenesis.</title>
        <authorList>
            <person name="Cai Y."/>
            <person name="Cai X."/>
            <person name="Wang Q."/>
            <person name="Wang P."/>
            <person name="Zhang Y."/>
            <person name="Cai C."/>
            <person name="Xu Y."/>
            <person name="Wang K."/>
            <person name="Zhou Z."/>
            <person name="Wang C."/>
            <person name="Geng S."/>
            <person name="Li B."/>
            <person name="Dong Q."/>
            <person name="Hou Y."/>
            <person name="Wang H."/>
            <person name="Ai P."/>
            <person name="Liu Z."/>
            <person name="Yi F."/>
            <person name="Sun M."/>
            <person name="An G."/>
            <person name="Cheng J."/>
            <person name="Zhang Y."/>
            <person name="Shi Q."/>
            <person name="Xie Y."/>
            <person name="Shi X."/>
            <person name="Chang Y."/>
            <person name="Huang F."/>
            <person name="Chen Y."/>
            <person name="Hong S."/>
            <person name="Mi L."/>
            <person name="Sun Q."/>
            <person name="Zhang L."/>
            <person name="Zhou B."/>
            <person name="Peng R."/>
            <person name="Zhang X."/>
            <person name="Liu F."/>
        </authorList>
    </citation>
    <scope>NUCLEOTIDE SEQUENCE [LARGE SCALE GENOMIC DNA]</scope>
    <source>
        <strain evidence="2">cv. PA1801</strain>
    </source>
</reference>
<keyword evidence="2" id="KW-1185">Reference proteome</keyword>
<dbReference type="AlphaFoldDB" id="A0A5B6WI01"/>
<organism evidence="1 2">
    <name type="scientific">Gossypium australe</name>
    <dbReference type="NCBI Taxonomy" id="47621"/>
    <lineage>
        <taxon>Eukaryota</taxon>
        <taxon>Viridiplantae</taxon>
        <taxon>Streptophyta</taxon>
        <taxon>Embryophyta</taxon>
        <taxon>Tracheophyta</taxon>
        <taxon>Spermatophyta</taxon>
        <taxon>Magnoliopsida</taxon>
        <taxon>eudicotyledons</taxon>
        <taxon>Gunneridae</taxon>
        <taxon>Pentapetalae</taxon>
        <taxon>rosids</taxon>
        <taxon>malvids</taxon>
        <taxon>Malvales</taxon>
        <taxon>Malvaceae</taxon>
        <taxon>Malvoideae</taxon>
        <taxon>Gossypium</taxon>
    </lineage>
</organism>
<protein>
    <submittedName>
        <fullName evidence="1">Retrovirus-related Pol polyprotein from transposon opus</fullName>
    </submittedName>
</protein>
<accession>A0A5B6WI01</accession>
<dbReference type="OrthoDB" id="1937287at2759"/>
<dbReference type="Gene3D" id="2.40.70.10">
    <property type="entry name" value="Acid Proteases"/>
    <property type="match status" value="1"/>
</dbReference>
<dbReference type="EMBL" id="SMMG02000003">
    <property type="protein sequence ID" value="KAA3480502.1"/>
    <property type="molecule type" value="Genomic_DNA"/>
</dbReference>
<proteinExistence type="predicted"/>